<comment type="caution">
    <text evidence="1">The sequence shown here is derived from an EMBL/GenBank/DDBJ whole genome shotgun (WGS) entry which is preliminary data.</text>
</comment>
<reference evidence="1 2" key="1">
    <citation type="submission" date="2019-05" db="EMBL/GenBank/DDBJ databases">
        <title>Another draft genome of Portunus trituberculatus and its Hox gene families provides insights of decapod evolution.</title>
        <authorList>
            <person name="Jeong J.-H."/>
            <person name="Song I."/>
            <person name="Kim S."/>
            <person name="Choi T."/>
            <person name="Kim D."/>
            <person name="Ryu S."/>
            <person name="Kim W."/>
        </authorList>
    </citation>
    <scope>NUCLEOTIDE SEQUENCE [LARGE SCALE GENOMIC DNA]</scope>
    <source>
        <tissue evidence="1">Muscle</tissue>
    </source>
</reference>
<sequence length="76" mass="8305">MACYGDGKKLKDTYINSGARYQKVTTTGSRSASGFKGELKRRAKPISAIFTLPRSVPSPITRILAGFCEGREKSTF</sequence>
<keyword evidence="2" id="KW-1185">Reference proteome</keyword>
<accession>A0A5B7DKR6</accession>
<proteinExistence type="predicted"/>
<dbReference type="EMBL" id="VSRR010001011">
    <property type="protein sequence ID" value="MPC21745.1"/>
    <property type="molecule type" value="Genomic_DNA"/>
</dbReference>
<name>A0A5B7DKR6_PORTR</name>
<dbReference type="Proteomes" id="UP000324222">
    <property type="component" value="Unassembled WGS sequence"/>
</dbReference>
<protein>
    <submittedName>
        <fullName evidence="1">Uncharacterized protein</fullName>
    </submittedName>
</protein>
<dbReference type="AlphaFoldDB" id="A0A5B7DKR6"/>
<organism evidence="1 2">
    <name type="scientific">Portunus trituberculatus</name>
    <name type="common">Swimming crab</name>
    <name type="synonym">Neptunus trituberculatus</name>
    <dbReference type="NCBI Taxonomy" id="210409"/>
    <lineage>
        <taxon>Eukaryota</taxon>
        <taxon>Metazoa</taxon>
        <taxon>Ecdysozoa</taxon>
        <taxon>Arthropoda</taxon>
        <taxon>Crustacea</taxon>
        <taxon>Multicrustacea</taxon>
        <taxon>Malacostraca</taxon>
        <taxon>Eumalacostraca</taxon>
        <taxon>Eucarida</taxon>
        <taxon>Decapoda</taxon>
        <taxon>Pleocyemata</taxon>
        <taxon>Brachyura</taxon>
        <taxon>Eubrachyura</taxon>
        <taxon>Portunoidea</taxon>
        <taxon>Portunidae</taxon>
        <taxon>Portuninae</taxon>
        <taxon>Portunus</taxon>
    </lineage>
</organism>
<evidence type="ECO:0000313" key="2">
    <source>
        <dbReference type="Proteomes" id="UP000324222"/>
    </source>
</evidence>
<evidence type="ECO:0000313" key="1">
    <source>
        <dbReference type="EMBL" id="MPC21745.1"/>
    </source>
</evidence>
<gene>
    <name evidence="1" type="ORF">E2C01_014740</name>
</gene>